<feature type="non-terminal residue" evidence="1">
    <location>
        <position position="1"/>
    </location>
</feature>
<name>A0A0F8Z1R9_9ZZZZ</name>
<dbReference type="EMBL" id="LAZR01066181">
    <property type="protein sequence ID" value="KKK54081.1"/>
    <property type="molecule type" value="Genomic_DNA"/>
</dbReference>
<gene>
    <name evidence="1" type="ORF">LCGC14_3088310</name>
</gene>
<organism evidence="1">
    <name type="scientific">marine sediment metagenome</name>
    <dbReference type="NCBI Taxonomy" id="412755"/>
    <lineage>
        <taxon>unclassified sequences</taxon>
        <taxon>metagenomes</taxon>
        <taxon>ecological metagenomes</taxon>
    </lineage>
</organism>
<reference evidence="1" key="1">
    <citation type="journal article" date="2015" name="Nature">
        <title>Complex archaea that bridge the gap between prokaryotes and eukaryotes.</title>
        <authorList>
            <person name="Spang A."/>
            <person name="Saw J.H."/>
            <person name="Jorgensen S.L."/>
            <person name="Zaremba-Niedzwiedzka K."/>
            <person name="Martijn J."/>
            <person name="Lind A.E."/>
            <person name="van Eijk R."/>
            <person name="Schleper C."/>
            <person name="Guy L."/>
            <person name="Ettema T.J."/>
        </authorList>
    </citation>
    <scope>NUCLEOTIDE SEQUENCE</scope>
</reference>
<proteinExistence type="predicted"/>
<dbReference type="AlphaFoldDB" id="A0A0F8Z1R9"/>
<comment type="caution">
    <text evidence="1">The sequence shown here is derived from an EMBL/GenBank/DDBJ whole genome shotgun (WGS) entry which is preliminary data.</text>
</comment>
<accession>A0A0F8Z1R9</accession>
<evidence type="ECO:0000313" key="1">
    <source>
        <dbReference type="EMBL" id="KKK54081.1"/>
    </source>
</evidence>
<protein>
    <submittedName>
        <fullName evidence="1">Uncharacterized protein</fullName>
    </submittedName>
</protein>
<sequence>NASRGTSPQMEITPQDILIIEKEVPSEEGWVSKESVEIGICENCGKPIYDGEGYQVWQDNIKTHKECPKKIQ</sequence>